<dbReference type="PANTHER" id="PTHR23028:SF53">
    <property type="entry name" value="ACYL_TRANSF_3 DOMAIN-CONTAINING PROTEIN"/>
    <property type="match status" value="1"/>
</dbReference>
<reference evidence="4 5" key="1">
    <citation type="submission" date="2015-12" db="EMBL/GenBank/DDBJ databases">
        <title>Genome sequence of Tistrella mobilis MCCC 1A02139.</title>
        <authorList>
            <person name="Lu L."/>
            <person name="Lai Q."/>
            <person name="Shao Z."/>
            <person name="Qian P."/>
        </authorList>
    </citation>
    <scope>NUCLEOTIDE SEQUENCE [LARGE SCALE GENOMIC DNA]</scope>
    <source>
        <strain evidence="4 5">MCCC 1A02139</strain>
    </source>
</reference>
<evidence type="ECO:0000256" key="1">
    <source>
        <dbReference type="SAM" id="Phobius"/>
    </source>
</evidence>
<dbReference type="AlphaFoldDB" id="A0A162L417"/>
<evidence type="ECO:0000313" key="5">
    <source>
        <dbReference type="Proteomes" id="UP000075787"/>
    </source>
</evidence>
<dbReference type="GO" id="GO:0016020">
    <property type="term" value="C:membrane"/>
    <property type="evidence" value="ECO:0007669"/>
    <property type="project" value="TreeGrafter"/>
</dbReference>
<feature type="transmembrane region" description="Helical" evidence="1">
    <location>
        <begin position="253"/>
        <end position="272"/>
    </location>
</feature>
<dbReference type="Pfam" id="PF01757">
    <property type="entry name" value="Acyl_transf_3"/>
    <property type="match status" value="1"/>
</dbReference>
<dbReference type="GO" id="GO:0009103">
    <property type="term" value="P:lipopolysaccharide biosynthetic process"/>
    <property type="evidence" value="ECO:0007669"/>
    <property type="project" value="TreeGrafter"/>
</dbReference>
<evidence type="ECO:0008006" key="6">
    <source>
        <dbReference type="Google" id="ProtNLM"/>
    </source>
</evidence>
<dbReference type="GO" id="GO:0016747">
    <property type="term" value="F:acyltransferase activity, transferring groups other than amino-acyl groups"/>
    <property type="evidence" value="ECO:0007669"/>
    <property type="project" value="InterPro"/>
</dbReference>
<name>A0A162L417_9PROT</name>
<evidence type="ECO:0000259" key="3">
    <source>
        <dbReference type="Pfam" id="PF19040"/>
    </source>
</evidence>
<feature type="domain" description="Acyltransferase 3" evidence="2">
    <location>
        <begin position="7"/>
        <end position="341"/>
    </location>
</feature>
<feature type="transmembrane region" description="Helical" evidence="1">
    <location>
        <begin position="34"/>
        <end position="53"/>
    </location>
</feature>
<dbReference type="PANTHER" id="PTHR23028">
    <property type="entry name" value="ACETYLTRANSFERASE"/>
    <property type="match status" value="1"/>
</dbReference>
<dbReference type="InterPro" id="IPR002656">
    <property type="entry name" value="Acyl_transf_3_dom"/>
</dbReference>
<feature type="transmembrane region" description="Helical" evidence="1">
    <location>
        <begin position="165"/>
        <end position="185"/>
    </location>
</feature>
<feature type="transmembrane region" description="Helical" evidence="1">
    <location>
        <begin position="361"/>
        <end position="383"/>
    </location>
</feature>
<feature type="transmembrane region" description="Helical" evidence="1">
    <location>
        <begin position="284"/>
        <end position="303"/>
    </location>
</feature>
<feature type="domain" description="SGNH" evidence="3">
    <location>
        <begin position="413"/>
        <end position="652"/>
    </location>
</feature>
<feature type="transmembrane region" description="Helical" evidence="1">
    <location>
        <begin position="74"/>
        <end position="94"/>
    </location>
</feature>
<evidence type="ECO:0000259" key="2">
    <source>
        <dbReference type="Pfam" id="PF01757"/>
    </source>
</evidence>
<dbReference type="GeneID" id="97239706"/>
<dbReference type="Proteomes" id="UP000075787">
    <property type="component" value="Unassembled WGS sequence"/>
</dbReference>
<dbReference type="OrthoDB" id="9796461at2"/>
<dbReference type="RefSeq" id="WP_062763760.1">
    <property type="nucleotide sequence ID" value="NZ_CP121043.1"/>
</dbReference>
<feature type="transmembrane region" description="Helical" evidence="1">
    <location>
        <begin position="191"/>
        <end position="211"/>
    </location>
</feature>
<accession>A0A162L417</accession>
<dbReference type="Pfam" id="PF19040">
    <property type="entry name" value="SGNH"/>
    <property type="match status" value="1"/>
</dbReference>
<dbReference type="InterPro" id="IPR043968">
    <property type="entry name" value="SGNH"/>
</dbReference>
<protein>
    <recommendedName>
        <fullName evidence="6">Acyltransferase</fullName>
    </recommendedName>
</protein>
<keyword evidence="1" id="KW-0812">Transmembrane</keyword>
<feature type="transmembrane region" description="Helical" evidence="1">
    <location>
        <begin position="223"/>
        <end position="241"/>
    </location>
</feature>
<gene>
    <name evidence="4" type="ORF">AUP44_04135</name>
</gene>
<keyword evidence="1" id="KW-1133">Transmembrane helix</keyword>
<dbReference type="InterPro" id="IPR050879">
    <property type="entry name" value="Acyltransferase_3"/>
</dbReference>
<comment type="caution">
    <text evidence="4">The sequence shown here is derived from an EMBL/GenBank/DDBJ whole genome shotgun (WGS) entry which is preliminary data.</text>
</comment>
<proteinExistence type="predicted"/>
<organism evidence="4 5">
    <name type="scientific">Tistrella mobilis</name>
    <dbReference type="NCBI Taxonomy" id="171437"/>
    <lineage>
        <taxon>Bacteria</taxon>
        <taxon>Pseudomonadati</taxon>
        <taxon>Pseudomonadota</taxon>
        <taxon>Alphaproteobacteria</taxon>
        <taxon>Geminicoccales</taxon>
        <taxon>Geminicoccaceae</taxon>
        <taxon>Tistrella</taxon>
    </lineage>
</organism>
<feature type="transmembrane region" description="Helical" evidence="1">
    <location>
        <begin position="323"/>
        <end position="341"/>
    </location>
</feature>
<evidence type="ECO:0000313" key="4">
    <source>
        <dbReference type="EMBL" id="KYO53173.1"/>
    </source>
</evidence>
<sequence>MHDGYRPEIDGLRAVAVLGVVAYHAGLARVTGGFVGVDVFFVISGYLITSLILREGDAGRFSLRAFWGRRIRRLAPAMILMLAGSAILAHLLLYPLEFKAFARALIAQPFLLANVLFYLQDPYFAPASATMPLLHTWSLAVEEQFYLVYPLTLLLLIRAGDRGRIGWITGAFLATAALGIALAVIDRHAAFYLLPARAWEFLAGALVAVTLPAGRRRCPSGSVAALTAWAGLAAILVPMIVYREGMIFPGTAALPPVLGAAAVLIAGTAARPPLAIRLLSTRPMVWLGLVSYGFYLWHWPLLVFQNQLLVDPLGIRPTPDAPVLERIVAVLVALFLAWASYRYVELPIRRRHLLARRRTLVAAMAMAVCAMIGYGVAGEAGWLRRFPAAEDRYLVQETAPTNRCGHWLNGLIGGDFCRVADGRPEGGGVLLMGDSHAGMVARVLADVVRRHGLSLDVTRLKCPAIGFGGQLPCAPGDRVLADEIRRRDIRLVVLVGRWDRIVEGTEPGGVDAALGLGPLPEDERIRRAKLLETALTETIDRLRQLGVQVAVMKQVPLMPFLPPRYLASRVREGQPVAEAGRSLASQRAFNRHVDAAIDHAAQGRAAVLDPGPLLCDPDGFCRAADPIAGTSRYRDEDHLSPVGSALLIPLFEHLLTDLADRKG</sequence>
<keyword evidence="1" id="KW-0472">Membrane</keyword>
<dbReference type="EMBL" id="LPZR01000124">
    <property type="protein sequence ID" value="KYO53173.1"/>
    <property type="molecule type" value="Genomic_DNA"/>
</dbReference>